<dbReference type="EMBL" id="UYRR01034009">
    <property type="protein sequence ID" value="VDK60138.1"/>
    <property type="molecule type" value="Genomic_DNA"/>
</dbReference>
<feature type="chain" id="PRO_5043121374" evidence="2">
    <location>
        <begin position="19"/>
        <end position="195"/>
    </location>
</feature>
<feature type="signal peptide" evidence="2">
    <location>
        <begin position="1"/>
        <end position="18"/>
    </location>
</feature>
<dbReference type="AlphaFoldDB" id="A0A0M3KAD6"/>
<reference evidence="3 4" key="2">
    <citation type="submission" date="2018-11" db="EMBL/GenBank/DDBJ databases">
        <authorList>
            <consortium name="Pathogen Informatics"/>
        </authorList>
    </citation>
    <scope>NUCLEOTIDE SEQUENCE [LARGE SCALE GENOMIC DNA]</scope>
</reference>
<evidence type="ECO:0000313" key="4">
    <source>
        <dbReference type="Proteomes" id="UP000267096"/>
    </source>
</evidence>
<sequence>MRLIFYVIAMMIVNEVSANAEYFCGPQNSSFVHRLSKWFTSFCSQDESNHIFPELKAVVEASHCGLVWIFGKSFKCSIGNQSEENSTPASILTTLPSTESPITTVPAQLAAINPPSNQPPSNVPYGGQFPPQGPPPPGPRYEQNYRFSPFGGPPLGSQFQGPPFYRPPGPPFYPPYQGPYDPPLRSKRSFDHLIL</sequence>
<feature type="compositionally biased region" description="Pro residues" evidence="1">
    <location>
        <begin position="164"/>
        <end position="182"/>
    </location>
</feature>
<protein>
    <submittedName>
        <fullName evidence="3 5">Uncharacterized protein</fullName>
    </submittedName>
</protein>
<keyword evidence="2" id="KW-0732">Signal</keyword>
<evidence type="ECO:0000256" key="1">
    <source>
        <dbReference type="SAM" id="MobiDB-lite"/>
    </source>
</evidence>
<dbReference type="WBParaSite" id="ASIM_0001793201-mRNA-1">
    <property type="protein sequence ID" value="ASIM_0001793201-mRNA-1"/>
    <property type="gene ID" value="ASIM_0001793201"/>
</dbReference>
<dbReference type="Proteomes" id="UP000267096">
    <property type="component" value="Unassembled WGS sequence"/>
</dbReference>
<reference evidence="5" key="1">
    <citation type="submission" date="2017-02" db="UniProtKB">
        <authorList>
            <consortium name="WormBaseParasite"/>
        </authorList>
    </citation>
    <scope>IDENTIFICATION</scope>
</reference>
<accession>A0A0M3KAD6</accession>
<evidence type="ECO:0000256" key="2">
    <source>
        <dbReference type="SAM" id="SignalP"/>
    </source>
</evidence>
<proteinExistence type="predicted"/>
<evidence type="ECO:0000313" key="5">
    <source>
        <dbReference type="WBParaSite" id="ASIM_0001793201-mRNA-1"/>
    </source>
</evidence>
<feature type="region of interest" description="Disordered" evidence="1">
    <location>
        <begin position="111"/>
        <end position="195"/>
    </location>
</feature>
<gene>
    <name evidence="3" type="ORF">ASIM_LOCUS17334</name>
</gene>
<keyword evidence="4" id="KW-1185">Reference proteome</keyword>
<name>A0A0M3KAD6_ANISI</name>
<evidence type="ECO:0000313" key="3">
    <source>
        <dbReference type="EMBL" id="VDK60138.1"/>
    </source>
</evidence>
<organism evidence="5">
    <name type="scientific">Anisakis simplex</name>
    <name type="common">Herring worm</name>
    <dbReference type="NCBI Taxonomy" id="6269"/>
    <lineage>
        <taxon>Eukaryota</taxon>
        <taxon>Metazoa</taxon>
        <taxon>Ecdysozoa</taxon>
        <taxon>Nematoda</taxon>
        <taxon>Chromadorea</taxon>
        <taxon>Rhabditida</taxon>
        <taxon>Spirurina</taxon>
        <taxon>Ascaridomorpha</taxon>
        <taxon>Ascaridoidea</taxon>
        <taxon>Anisakidae</taxon>
        <taxon>Anisakis</taxon>
        <taxon>Anisakis simplex complex</taxon>
    </lineage>
</organism>